<keyword evidence="2" id="KW-0833">Ubl conjugation pathway</keyword>
<dbReference type="SMART" id="SM00212">
    <property type="entry name" value="UBCc"/>
    <property type="match status" value="1"/>
</dbReference>
<evidence type="ECO:0000256" key="1">
    <source>
        <dbReference type="ARBA" id="ARBA00022679"/>
    </source>
</evidence>
<dbReference type="FunCoup" id="A0A6P8Z0F9">
    <property type="interactions" value="1488"/>
</dbReference>
<evidence type="ECO:0000313" key="5">
    <source>
        <dbReference type="Proteomes" id="UP000515158"/>
    </source>
</evidence>
<dbReference type="Pfam" id="PF00179">
    <property type="entry name" value="UQ_con"/>
    <property type="match status" value="1"/>
</dbReference>
<dbReference type="InterPro" id="IPR057733">
    <property type="entry name" value="UBE2O-like_SH3-B"/>
</dbReference>
<evidence type="ECO:0000256" key="3">
    <source>
        <dbReference type="SAM" id="MobiDB-lite"/>
    </source>
</evidence>
<feature type="compositionally biased region" description="Basic and acidic residues" evidence="3">
    <location>
        <begin position="923"/>
        <end position="940"/>
    </location>
</feature>
<feature type="compositionally biased region" description="Basic and acidic residues" evidence="3">
    <location>
        <begin position="436"/>
        <end position="470"/>
    </location>
</feature>
<dbReference type="PANTHER" id="PTHR46116:SF15">
    <property type="entry name" value="(E3-INDEPENDENT) E2 UBIQUITIN-CONJUGATING ENZYME"/>
    <property type="match status" value="1"/>
</dbReference>
<dbReference type="Gene3D" id="3.10.110.10">
    <property type="entry name" value="Ubiquitin Conjugating Enzyme"/>
    <property type="match status" value="1"/>
</dbReference>
<dbReference type="SUPFAM" id="SSF54495">
    <property type="entry name" value="UBC-like"/>
    <property type="match status" value="1"/>
</dbReference>
<feature type="compositionally biased region" description="Polar residues" evidence="3">
    <location>
        <begin position="348"/>
        <end position="370"/>
    </location>
</feature>
<dbReference type="CDD" id="cd23837">
    <property type="entry name" value="UBCc_UBE2O"/>
    <property type="match status" value="1"/>
</dbReference>
<dbReference type="PROSITE" id="PS50127">
    <property type="entry name" value="UBC_2"/>
    <property type="match status" value="1"/>
</dbReference>
<feature type="compositionally biased region" description="Basic residues" evidence="3">
    <location>
        <begin position="332"/>
        <end position="342"/>
    </location>
</feature>
<evidence type="ECO:0000259" key="4">
    <source>
        <dbReference type="PROSITE" id="PS50127"/>
    </source>
</evidence>
<organism evidence="6">
    <name type="scientific">Thrips palmi</name>
    <name type="common">Melon thrips</name>
    <dbReference type="NCBI Taxonomy" id="161013"/>
    <lineage>
        <taxon>Eukaryota</taxon>
        <taxon>Metazoa</taxon>
        <taxon>Ecdysozoa</taxon>
        <taxon>Arthropoda</taxon>
        <taxon>Hexapoda</taxon>
        <taxon>Insecta</taxon>
        <taxon>Pterygota</taxon>
        <taxon>Neoptera</taxon>
        <taxon>Paraneoptera</taxon>
        <taxon>Thysanoptera</taxon>
        <taxon>Terebrantia</taxon>
        <taxon>Thripoidea</taxon>
        <taxon>Thripidae</taxon>
        <taxon>Thrips</taxon>
    </lineage>
</organism>
<protein>
    <submittedName>
        <fullName evidence="6">(E3-independent) E2 ubiquitin-conjugating enzyme-like</fullName>
    </submittedName>
</protein>
<dbReference type="KEGG" id="tpal:117646521"/>
<dbReference type="GeneID" id="117646521"/>
<feature type="region of interest" description="Disordered" evidence="3">
    <location>
        <begin position="1242"/>
        <end position="1264"/>
    </location>
</feature>
<dbReference type="GO" id="GO:0061631">
    <property type="term" value="F:ubiquitin conjugating enzyme activity"/>
    <property type="evidence" value="ECO:0007669"/>
    <property type="project" value="TreeGrafter"/>
</dbReference>
<accession>A0A6P8Z0F9</accession>
<feature type="domain" description="UBC core" evidence="4">
    <location>
        <begin position="1299"/>
        <end position="1459"/>
    </location>
</feature>
<dbReference type="OrthoDB" id="47801at2759"/>
<feature type="region of interest" description="Disordered" evidence="3">
    <location>
        <begin position="724"/>
        <end position="744"/>
    </location>
</feature>
<dbReference type="InterPro" id="IPR057735">
    <property type="entry name" value="UBE2O-like_tSH3-B"/>
</dbReference>
<dbReference type="RefSeq" id="XP_034243425.1">
    <property type="nucleotide sequence ID" value="XM_034387534.1"/>
</dbReference>
<dbReference type="FunFam" id="3.10.110.10:FF:000136">
    <property type="entry name" value="Predicted protein"/>
    <property type="match status" value="1"/>
</dbReference>
<gene>
    <name evidence="6" type="primary">LOC117646521</name>
</gene>
<dbReference type="Pfam" id="PF23043">
    <property type="entry name" value="SH3-B_UBE2O"/>
    <property type="match status" value="1"/>
</dbReference>
<feature type="region of interest" description="Disordered" evidence="3">
    <location>
        <begin position="1112"/>
        <end position="1139"/>
    </location>
</feature>
<evidence type="ECO:0000256" key="2">
    <source>
        <dbReference type="ARBA" id="ARBA00022786"/>
    </source>
</evidence>
<dbReference type="Proteomes" id="UP000515158">
    <property type="component" value="Unplaced"/>
</dbReference>
<dbReference type="InterPro" id="IPR000608">
    <property type="entry name" value="UBC"/>
</dbReference>
<feature type="region of interest" description="Disordered" evidence="3">
    <location>
        <begin position="980"/>
        <end position="1038"/>
    </location>
</feature>
<feature type="compositionally biased region" description="Low complexity" evidence="3">
    <location>
        <begin position="1122"/>
        <end position="1139"/>
    </location>
</feature>
<feature type="compositionally biased region" description="Basic and acidic residues" evidence="3">
    <location>
        <begin position="321"/>
        <end position="331"/>
    </location>
</feature>
<dbReference type="Pfam" id="PF23046">
    <property type="entry name" value="tSH3-B_UBE2O"/>
    <property type="match status" value="1"/>
</dbReference>
<dbReference type="InParanoid" id="A0A6P8Z0F9"/>
<feature type="compositionally biased region" description="Low complexity" evidence="3">
    <location>
        <begin position="984"/>
        <end position="993"/>
    </location>
</feature>
<feature type="compositionally biased region" description="Basic and acidic residues" evidence="3">
    <location>
        <begin position="388"/>
        <end position="397"/>
    </location>
</feature>
<evidence type="ECO:0000313" key="6">
    <source>
        <dbReference type="RefSeq" id="XP_034243425.1"/>
    </source>
</evidence>
<proteinExistence type="predicted"/>
<sequence>MAAVEDQYFYEDEVYRIDKRGHIEFGMVLENSELVSSDENSDGEEGAGMKKGQIRVAWHPSGVEEVISEKKVGLADRSLMPGDVVRRMIKGKDTQRGYCRDISVTACVQVVGTKQVIPNVKSEHLVPLEEFAEDIAVCLDSWVGGIKMVHSKLHLYLPDAGPGSRCVINELEANGLDEFDEKKDPDSEFPHRSDYYPGQVLYGPLHCLEYANWTQCTKDMKAQRNKPNKVVQVVVEGVETTSVGVHWQCRAYSKDGAGNDKEQPKFLVQGDDLKRLKLLNVFEPCTLQVGDRNYYNFRDEDTVITKEQWKRNQRDLFRPLCKDRDRGSERQPHRRCSSHKHSVVNGLTAKSSGTEPASKASNRSTKQNQDMDIMSCQDPKAADTGLPRSKEPSTEQSRKKRITGDSKLSYNRLKLAEMTSAKSSSHSSKRLATGEPRVEESSHTEGDGECRESVPEDKESEAVEDKDHSSVKVHKTNASHLVCDEVDFDDEYSTSEEASISSGCSSTGSLGLKKRGPALMTKVLKKKKLRRAKKRAPQVTLEPGLQVVVETLSTSSVADVIWQDGSVERGIPSTQLYPIHHLDDQEFFPGDFVIENKDENSCMRVYGVIQSVDHAGRTSKVKWFKTYTSNEEPQPSLLEENEVSVYDLKDHPDFQYRPGTVVIRVANFEGEDVNCTAGQVLDNYPEGRVKVWWVDGHVSMCWPQDLYKCGEYDSEDGELWEETNSEASWETESEDTVAGEGDIEPEYDSLRPKLAANIEKARIAMSRLEEIFTQNPALQNTDVMRRLLEVYKDCRYLDKLMNTSFFHEKHFEGLLEKVRERGRVNVAQRVADQVSRLFHPNSMTSNNSVSDPDAESFPELALTMQLAEQINELVQAQCSAAQSPPKNSNYFLEKLYEHHYSLKRVSQHIRQLFQNSLCPRNNSQDKDACNNEKQDGSSSQERYRILGEAKFNACDFGESDSNKTYTLRLIFVHPEDPVATPVKASSSGAGASSSPPPAVNRAPSPTLDDTSPKLTEEPSSDCDAPESDRQQQSLPDKITSGEFLAESLSSLERRVSVAAAAAVAPGSTRKLARRMSSILSKFGSVRCELLVGDEVVYSKDLGTPRLRTNQCPTVQPSLPRVSSLDTSQEESCSSSQTTDELAVASSVESAEDPNVSAESAAANSNNAVCVRLCSLIKAQLVKAHAEVTRRYGGQQLPMTLSDAANSVSPGSNPGEEVESINSAVPPVLESSADTVEIVDDVPPVDLDTSVPEPEKAADVGLPQPMPLAEEENGSFSIEDCAPNSHKFKLTMFQPVDHQSFYRTVRKEIKLLRSALPCGIWVKGFEDRMDLYSVMIRGPEKTPYEDGLFLFDFQLSPNYPNEPPLCHYISYCSDRLNPNLYEDGKVCVSLLGTWSGKGTELWSSSSNLLQVIVSIQGLILVSEPYFNEAGYEKQKGSQQGRENSRMYNEMVILKLVQAMSKLVQHPPPVFEEDIRAHFQHHAPRFASRLNKWLDVSDHYNNSHPLSPTTPTSFKEITGEELALPEFPLIPASKGFCLTLKKTLSFFKEVISSVGIIPAETEEPHSESHLALPTGSNAS</sequence>
<dbReference type="InterPro" id="IPR016135">
    <property type="entry name" value="UBQ-conjugating_enzyme/RWD"/>
</dbReference>
<name>A0A6P8Z0F9_THRPL</name>
<feature type="region of interest" description="Disordered" evidence="3">
    <location>
        <begin position="920"/>
        <end position="940"/>
    </location>
</feature>
<feature type="region of interest" description="Disordered" evidence="3">
    <location>
        <begin position="321"/>
        <end position="472"/>
    </location>
</feature>
<keyword evidence="5" id="KW-1185">Reference proteome</keyword>
<dbReference type="PANTHER" id="PTHR46116">
    <property type="entry name" value="(E3-INDEPENDENT) E2 UBIQUITIN-CONJUGATING ENZYME"/>
    <property type="match status" value="1"/>
</dbReference>
<dbReference type="Pfam" id="PF23044">
    <property type="entry name" value="SH3-C_UBE2O"/>
    <property type="match status" value="1"/>
</dbReference>
<reference evidence="6" key="1">
    <citation type="submission" date="2025-08" db="UniProtKB">
        <authorList>
            <consortium name="RefSeq"/>
        </authorList>
    </citation>
    <scope>IDENTIFICATION</scope>
    <source>
        <tissue evidence="6">Total insect</tissue>
    </source>
</reference>
<keyword evidence="1" id="KW-0808">Transferase</keyword>
<dbReference type="InterPro" id="IPR057734">
    <property type="entry name" value="UBE2O-like_SH3-C"/>
</dbReference>